<feature type="signal peptide" evidence="2">
    <location>
        <begin position="1"/>
        <end position="22"/>
    </location>
</feature>
<feature type="compositionally biased region" description="Low complexity" evidence="1">
    <location>
        <begin position="70"/>
        <end position="88"/>
    </location>
</feature>
<comment type="caution">
    <text evidence="3">The sequence shown here is derived from an EMBL/GenBank/DDBJ whole genome shotgun (WGS) entry which is preliminary data.</text>
</comment>
<proteinExistence type="predicted"/>
<feature type="compositionally biased region" description="Polar residues" evidence="1">
    <location>
        <begin position="42"/>
        <end position="52"/>
    </location>
</feature>
<organism evidence="3 4">
    <name type="scientific">Paraburkholderia fungorum</name>
    <dbReference type="NCBI Taxonomy" id="134537"/>
    <lineage>
        <taxon>Bacteria</taxon>
        <taxon>Pseudomonadati</taxon>
        <taxon>Pseudomonadota</taxon>
        <taxon>Betaproteobacteria</taxon>
        <taxon>Burkholderiales</taxon>
        <taxon>Burkholderiaceae</taxon>
        <taxon>Paraburkholderia</taxon>
    </lineage>
</organism>
<dbReference type="EMBL" id="JANSLM010000030">
    <property type="protein sequence ID" value="MDT8843842.1"/>
    <property type="molecule type" value="Genomic_DNA"/>
</dbReference>
<evidence type="ECO:0000313" key="3">
    <source>
        <dbReference type="EMBL" id="MDT8843842.1"/>
    </source>
</evidence>
<accession>A0AAP5QKA7</accession>
<reference evidence="3" key="1">
    <citation type="submission" date="2022-08" db="EMBL/GenBank/DDBJ databases">
        <authorList>
            <person name="Kim S.-J."/>
        </authorList>
    </citation>
    <scope>NUCLEOTIDE SEQUENCE</scope>
    <source>
        <strain evidence="3">KJ</strain>
    </source>
</reference>
<sequence length="96" mass="10148">MKSLIVAFVVASTAVLPSVSFAQRTHELTRAEVRAQLVAAEQQGQIPQSKTQYPDPMNMHGTTDNTSGYGAPAAGSQQAGAPLGQQLSRSSIYAHH</sequence>
<evidence type="ECO:0000256" key="2">
    <source>
        <dbReference type="SAM" id="SignalP"/>
    </source>
</evidence>
<name>A0AAP5QKA7_9BURK</name>
<dbReference type="RefSeq" id="WP_106356956.1">
    <property type="nucleotide sequence ID" value="NZ_JANSLM010000030.1"/>
</dbReference>
<dbReference type="Proteomes" id="UP001246473">
    <property type="component" value="Unassembled WGS sequence"/>
</dbReference>
<feature type="region of interest" description="Disordered" evidence="1">
    <location>
        <begin position="39"/>
        <end position="96"/>
    </location>
</feature>
<keyword evidence="2" id="KW-0732">Signal</keyword>
<protein>
    <submittedName>
        <fullName evidence="3">DUF4148 domain-containing protein</fullName>
    </submittedName>
</protein>
<feature type="chain" id="PRO_5042978539" evidence="2">
    <location>
        <begin position="23"/>
        <end position="96"/>
    </location>
</feature>
<evidence type="ECO:0000256" key="1">
    <source>
        <dbReference type="SAM" id="MobiDB-lite"/>
    </source>
</evidence>
<dbReference type="AlphaFoldDB" id="A0AAP5QKA7"/>
<dbReference type="InterPro" id="IPR025421">
    <property type="entry name" value="DUF4148"/>
</dbReference>
<evidence type="ECO:0000313" key="4">
    <source>
        <dbReference type="Proteomes" id="UP001246473"/>
    </source>
</evidence>
<dbReference type="Pfam" id="PF13663">
    <property type="entry name" value="DUF4148"/>
    <property type="match status" value="1"/>
</dbReference>
<gene>
    <name evidence="3" type="ORF">ParKJ_41335</name>
</gene>